<dbReference type="EMBL" id="MN740678">
    <property type="protein sequence ID" value="QHS80360.1"/>
    <property type="molecule type" value="Genomic_DNA"/>
</dbReference>
<evidence type="ECO:0000313" key="2">
    <source>
        <dbReference type="EMBL" id="QHS80360.1"/>
    </source>
</evidence>
<accession>A0A6C0ALN8</accession>
<proteinExistence type="predicted"/>
<protein>
    <submittedName>
        <fullName evidence="2">Uncharacterized protein</fullName>
    </submittedName>
</protein>
<reference evidence="2" key="1">
    <citation type="journal article" date="2020" name="Nature">
        <title>Giant virus diversity and host interactions through global metagenomics.</title>
        <authorList>
            <person name="Schulz F."/>
            <person name="Roux S."/>
            <person name="Paez-Espino D."/>
            <person name="Jungbluth S."/>
            <person name="Walsh D.A."/>
            <person name="Denef V.J."/>
            <person name="McMahon K.D."/>
            <person name="Konstantinidis K.T."/>
            <person name="Eloe-Fadrosh E.A."/>
            <person name="Kyrpides N.C."/>
            <person name="Woyke T."/>
        </authorList>
    </citation>
    <scope>NUCLEOTIDE SEQUENCE</scope>
    <source>
        <strain evidence="2">GVMAG-S-1039698-54</strain>
    </source>
</reference>
<evidence type="ECO:0000256" key="1">
    <source>
        <dbReference type="SAM" id="Coils"/>
    </source>
</evidence>
<keyword evidence="1" id="KW-0175">Coiled coil</keyword>
<feature type="coiled-coil region" evidence="1">
    <location>
        <begin position="107"/>
        <end position="211"/>
    </location>
</feature>
<dbReference type="AlphaFoldDB" id="A0A6C0ALN8"/>
<sequence>MSEGYLKSLNDYYELKAKYDKSYKDSKISVKKSNLPEKTKVMMREFIFDNDIKDDIQKINRKCVGCEKNVGTIFMEDHRMLKATCGNMTNPCSLNIEINLEETYSIHELYKKQLVELEDIKQKIIRKKLDLLFGLEKEDIVVSEFEKLKEEFNQLNEFLLSLEEKISNNALITNPENDTKIKKKEMLETLNKELMNNINEFKKSINDYRNTKNTSQISNRFLNDGIELYINKITIGLKRIRSINYEYMEMEVDITENEWKPPFYLIQKNLQENKNEITMKEGSVISNIK</sequence>
<name>A0A6C0ALN8_9ZZZZ</name>
<organism evidence="2">
    <name type="scientific">viral metagenome</name>
    <dbReference type="NCBI Taxonomy" id="1070528"/>
    <lineage>
        <taxon>unclassified sequences</taxon>
        <taxon>metagenomes</taxon>
        <taxon>organismal metagenomes</taxon>
    </lineage>
</organism>